<dbReference type="NCBIfam" id="NF041023">
    <property type="entry name" value="PP0621_fam"/>
    <property type="match status" value="1"/>
</dbReference>
<keyword evidence="2" id="KW-1185">Reference proteome</keyword>
<accession>A0A381DIT0</accession>
<proteinExistence type="predicted"/>
<protein>
    <recommendedName>
        <fullName evidence="3">Prokaryotic metallothionein family protein</fullName>
    </recommendedName>
</protein>
<organism evidence="1 2">
    <name type="scientific">Campylobacter sputorum subsp. sputorum</name>
    <dbReference type="NCBI Taxonomy" id="32024"/>
    <lineage>
        <taxon>Bacteria</taxon>
        <taxon>Pseudomonadati</taxon>
        <taxon>Campylobacterota</taxon>
        <taxon>Epsilonproteobacteria</taxon>
        <taxon>Campylobacterales</taxon>
        <taxon>Campylobacteraceae</taxon>
        <taxon>Campylobacter</taxon>
    </lineage>
</organism>
<evidence type="ECO:0008006" key="3">
    <source>
        <dbReference type="Google" id="ProtNLM"/>
    </source>
</evidence>
<evidence type="ECO:0000313" key="1">
    <source>
        <dbReference type="EMBL" id="SUX10427.1"/>
    </source>
</evidence>
<dbReference type="RefSeq" id="WP_089182836.1">
    <property type="nucleotide sequence ID" value="NZ_CP043427.1"/>
</dbReference>
<dbReference type="InterPro" id="IPR049708">
    <property type="entry name" value="PP0621-like"/>
</dbReference>
<dbReference type="OrthoDB" id="5356091at2"/>
<dbReference type="GeneID" id="93091062"/>
<reference evidence="1 2" key="1">
    <citation type="submission" date="2018-06" db="EMBL/GenBank/DDBJ databases">
        <authorList>
            <consortium name="Pathogen Informatics"/>
            <person name="Doyle S."/>
        </authorList>
    </citation>
    <scope>NUCLEOTIDE SEQUENCE [LARGE SCALE GENOMIC DNA]</scope>
    <source>
        <strain evidence="1 2">NCTC12475</strain>
    </source>
</reference>
<gene>
    <name evidence="1" type="ORF">NCTC12475_00622</name>
</gene>
<sequence>MLVKILALLAILFIIYILFFKMQRKNVENNTKKKKKNASIENFVECEKCSTFVELKDTVLKDGKYICKECIKKEQNADNW</sequence>
<dbReference type="STRING" id="32024.GCA_000788295_01052"/>
<dbReference type="Proteomes" id="UP000254920">
    <property type="component" value="Unassembled WGS sequence"/>
</dbReference>
<dbReference type="EMBL" id="UFVD01000001">
    <property type="protein sequence ID" value="SUX10427.1"/>
    <property type="molecule type" value="Genomic_DNA"/>
</dbReference>
<dbReference type="AlphaFoldDB" id="A0A381DIT0"/>
<evidence type="ECO:0000313" key="2">
    <source>
        <dbReference type="Proteomes" id="UP000254920"/>
    </source>
</evidence>
<name>A0A381DIT0_9BACT</name>